<gene>
    <name evidence="3" type="ORF">ABEG18_01835</name>
</gene>
<dbReference type="AlphaFoldDB" id="A0AAU7JH69"/>
<reference evidence="3" key="1">
    <citation type="submission" date="2024-05" db="EMBL/GenBank/DDBJ databases">
        <authorList>
            <person name="Kim S."/>
            <person name="Heo J."/>
            <person name="Choi H."/>
            <person name="Choi Y."/>
            <person name="Kwon S.-W."/>
            <person name="Kim Y."/>
        </authorList>
    </citation>
    <scope>NUCLEOTIDE SEQUENCE</scope>
    <source>
        <strain evidence="3">KACC 23698</strain>
    </source>
</reference>
<dbReference type="Pfam" id="PF13400">
    <property type="entry name" value="Tad"/>
    <property type="match status" value="1"/>
</dbReference>
<accession>A0AAU7JH69</accession>
<sequence>MAFKGPSRFSRLLKAFATNENGAFSVVFIVAVLPILAMVGLAVDYSRLTKLEAQLQNMADSASVAAAVAVKTNPSANYVLKAEHFKSANTDKIDITKVNYTVTKDTTARTVTVDLSTTVGNYFGIFLGKRFSQLSTRSVANYDTLPPMELAIVFDVTGSMKYIGNGDSGSSVPVPKPGSKARQAQKGLKKFLEKLKAVADVRAALVPFATVVKIDADSTRYKPWLNWSASSVANVSTTAWEGCLVDRDKDVGPFVSQYDARYPATTCKKDHWNATRWTGSKANDVSNFTSDLGELKSRIDGLQFDGCTNITLGAYWGGVMLDPQRPIAGAANWGDRKKIMLLMSDGMNTTDRWTSIPDAGECARKESMDPLTIDTCSAIKSKNIEIYAINVVNGDPHVLEECASGPDHYFYASNAAKVAEHLEALTDEMKKRTIVRLVN</sequence>
<feature type="transmembrane region" description="Helical" evidence="1">
    <location>
        <begin position="21"/>
        <end position="43"/>
    </location>
</feature>
<protein>
    <submittedName>
        <fullName evidence="3">Tad domain-containing protein</fullName>
    </submittedName>
</protein>
<keyword evidence="1" id="KW-1133">Transmembrane helix</keyword>
<dbReference type="InterPro" id="IPR028087">
    <property type="entry name" value="Tad_N"/>
</dbReference>
<dbReference type="EMBL" id="CP157484">
    <property type="protein sequence ID" value="XBO39550.1"/>
    <property type="molecule type" value="Genomic_DNA"/>
</dbReference>
<proteinExistence type="predicted"/>
<dbReference type="Gene3D" id="3.40.50.410">
    <property type="entry name" value="von Willebrand factor, type A domain"/>
    <property type="match status" value="2"/>
</dbReference>
<name>A0AAU7JH69_9HYPH</name>
<evidence type="ECO:0000313" key="3">
    <source>
        <dbReference type="EMBL" id="XBO39550.1"/>
    </source>
</evidence>
<feature type="domain" description="Putative Flp pilus-assembly TadG-like N-terminal" evidence="2">
    <location>
        <begin position="22"/>
        <end position="68"/>
    </location>
</feature>
<evidence type="ECO:0000256" key="1">
    <source>
        <dbReference type="SAM" id="Phobius"/>
    </source>
</evidence>
<dbReference type="SUPFAM" id="SSF53300">
    <property type="entry name" value="vWA-like"/>
    <property type="match status" value="1"/>
</dbReference>
<dbReference type="InterPro" id="IPR036465">
    <property type="entry name" value="vWFA_dom_sf"/>
</dbReference>
<dbReference type="RefSeq" id="WP_406856395.1">
    <property type="nucleotide sequence ID" value="NZ_CP157484.1"/>
</dbReference>
<evidence type="ECO:0000259" key="2">
    <source>
        <dbReference type="Pfam" id="PF13400"/>
    </source>
</evidence>
<organism evidence="3">
    <name type="scientific">Alsobacter sp. KACC 23698</name>
    <dbReference type="NCBI Taxonomy" id="3149229"/>
    <lineage>
        <taxon>Bacteria</taxon>
        <taxon>Pseudomonadati</taxon>
        <taxon>Pseudomonadota</taxon>
        <taxon>Alphaproteobacteria</taxon>
        <taxon>Hyphomicrobiales</taxon>
        <taxon>Alsobacteraceae</taxon>
        <taxon>Alsobacter</taxon>
    </lineage>
</organism>
<keyword evidence="1" id="KW-0472">Membrane</keyword>
<keyword evidence="1" id="KW-0812">Transmembrane</keyword>